<dbReference type="Pfam" id="PF24517">
    <property type="entry name" value="CBM96"/>
    <property type="match status" value="1"/>
</dbReference>
<dbReference type="eggNOG" id="ENOG502QYWV">
    <property type="taxonomic scope" value="Eukaryota"/>
</dbReference>
<protein>
    <recommendedName>
        <fullName evidence="4">Carbohydrate-binding module family 96 domain-containing protein</fullName>
    </recommendedName>
</protein>
<dbReference type="Proteomes" id="UP000001449">
    <property type="component" value="Chromosome 2"/>
</dbReference>
<dbReference type="NCBIfam" id="NF033679">
    <property type="entry name" value="DNRLRE_dom"/>
    <property type="match status" value="1"/>
</dbReference>
<organism evidence="5 6">
    <name type="scientific">Thalassiosira pseudonana</name>
    <name type="common">Marine diatom</name>
    <name type="synonym">Cyclotella nana</name>
    <dbReference type="NCBI Taxonomy" id="35128"/>
    <lineage>
        <taxon>Eukaryota</taxon>
        <taxon>Sar</taxon>
        <taxon>Stramenopiles</taxon>
        <taxon>Ochrophyta</taxon>
        <taxon>Bacillariophyta</taxon>
        <taxon>Coscinodiscophyceae</taxon>
        <taxon>Thalassiosirophycidae</taxon>
        <taxon>Thalassiosirales</taxon>
        <taxon>Thalassiosiraceae</taxon>
        <taxon>Thalassiosira</taxon>
    </lineage>
</organism>
<dbReference type="InParanoid" id="B8BUT6"/>
<dbReference type="GeneID" id="7443033"/>
<evidence type="ECO:0000313" key="6">
    <source>
        <dbReference type="Proteomes" id="UP000001449"/>
    </source>
</evidence>
<keyword evidence="3" id="KW-0732">Signal</keyword>
<keyword evidence="2" id="KW-0964">Secreted</keyword>
<dbReference type="PaxDb" id="35128-Thaps2594"/>
<sequence>MPEKEPTQSPTNALTLASKSIAIPAAGDTSIKESLPDANLGSASWLKIDADSGLAFHVLLRFDISKHDHSRTVESASLRLKAASDCPSGGYVESTHSIHWDENSVTWATAPDGDGTEIARFDSVKKGYWYSVDVKAAIRPGHTAVSLRLFPVSTDECLYESKEHSSGSAPELRIVYAD</sequence>
<dbReference type="GO" id="GO:0005576">
    <property type="term" value="C:extracellular region"/>
    <property type="evidence" value="ECO:0007669"/>
    <property type="project" value="UniProtKB-SubCell"/>
</dbReference>
<evidence type="ECO:0000313" key="5">
    <source>
        <dbReference type="EMBL" id="EED95343.1"/>
    </source>
</evidence>
<dbReference type="AlphaFoldDB" id="B8BUT6"/>
<accession>B8BUT6</accession>
<keyword evidence="6" id="KW-1185">Reference proteome</keyword>
<evidence type="ECO:0000256" key="3">
    <source>
        <dbReference type="ARBA" id="ARBA00022729"/>
    </source>
</evidence>
<reference evidence="5 6" key="2">
    <citation type="journal article" date="2008" name="Nature">
        <title>The Phaeodactylum genome reveals the evolutionary history of diatom genomes.</title>
        <authorList>
            <person name="Bowler C."/>
            <person name="Allen A.E."/>
            <person name="Badger J.H."/>
            <person name="Grimwood J."/>
            <person name="Jabbari K."/>
            <person name="Kuo A."/>
            <person name="Maheswari U."/>
            <person name="Martens C."/>
            <person name="Maumus F."/>
            <person name="Otillar R.P."/>
            <person name="Rayko E."/>
            <person name="Salamov A."/>
            <person name="Vandepoele K."/>
            <person name="Beszteri B."/>
            <person name="Gruber A."/>
            <person name="Heijde M."/>
            <person name="Katinka M."/>
            <person name="Mock T."/>
            <person name="Valentin K."/>
            <person name="Verret F."/>
            <person name="Berges J.A."/>
            <person name="Brownlee C."/>
            <person name="Cadoret J.P."/>
            <person name="Chiovitti A."/>
            <person name="Choi C.J."/>
            <person name="Coesel S."/>
            <person name="De Martino A."/>
            <person name="Detter J.C."/>
            <person name="Durkin C."/>
            <person name="Falciatore A."/>
            <person name="Fournet J."/>
            <person name="Haruta M."/>
            <person name="Huysman M.J."/>
            <person name="Jenkins B.D."/>
            <person name="Jiroutova K."/>
            <person name="Jorgensen R.E."/>
            <person name="Joubert Y."/>
            <person name="Kaplan A."/>
            <person name="Kroger N."/>
            <person name="Kroth P.G."/>
            <person name="La Roche J."/>
            <person name="Lindquist E."/>
            <person name="Lommer M."/>
            <person name="Martin-Jezequel V."/>
            <person name="Lopez P.J."/>
            <person name="Lucas S."/>
            <person name="Mangogna M."/>
            <person name="McGinnis K."/>
            <person name="Medlin L.K."/>
            <person name="Montsant A."/>
            <person name="Oudot-Le Secq M.P."/>
            <person name="Napoli C."/>
            <person name="Obornik M."/>
            <person name="Parker M.S."/>
            <person name="Petit J.L."/>
            <person name="Porcel B.M."/>
            <person name="Poulsen N."/>
            <person name="Robison M."/>
            <person name="Rychlewski L."/>
            <person name="Rynearson T.A."/>
            <person name="Schmutz J."/>
            <person name="Shapiro H."/>
            <person name="Siaut M."/>
            <person name="Stanley M."/>
            <person name="Sussman M.R."/>
            <person name="Taylor A.R."/>
            <person name="Vardi A."/>
            <person name="von Dassow P."/>
            <person name="Vyverman W."/>
            <person name="Willis A."/>
            <person name="Wyrwicz L.S."/>
            <person name="Rokhsar D.S."/>
            <person name="Weissenbach J."/>
            <person name="Armbrust E.V."/>
            <person name="Green B.R."/>
            <person name="Van de Peer Y."/>
            <person name="Grigoriev I.V."/>
        </authorList>
    </citation>
    <scope>NUCLEOTIDE SEQUENCE [LARGE SCALE GENOMIC DNA]</scope>
    <source>
        <strain evidence="5 6">CCMP1335</strain>
    </source>
</reference>
<proteinExistence type="predicted"/>
<feature type="domain" description="Carbohydrate-binding module family 96" evidence="4">
    <location>
        <begin position="23"/>
        <end position="175"/>
    </location>
</feature>
<evidence type="ECO:0000256" key="1">
    <source>
        <dbReference type="ARBA" id="ARBA00004613"/>
    </source>
</evidence>
<evidence type="ECO:0000259" key="4">
    <source>
        <dbReference type="Pfam" id="PF24517"/>
    </source>
</evidence>
<reference evidence="5 6" key="1">
    <citation type="journal article" date="2004" name="Science">
        <title>The genome of the diatom Thalassiosira pseudonana: ecology, evolution, and metabolism.</title>
        <authorList>
            <person name="Armbrust E.V."/>
            <person name="Berges J.A."/>
            <person name="Bowler C."/>
            <person name="Green B.R."/>
            <person name="Martinez D."/>
            <person name="Putnam N.H."/>
            <person name="Zhou S."/>
            <person name="Allen A.E."/>
            <person name="Apt K.E."/>
            <person name="Bechner M."/>
            <person name="Brzezinski M.A."/>
            <person name="Chaal B.K."/>
            <person name="Chiovitti A."/>
            <person name="Davis A.K."/>
            <person name="Demarest M.S."/>
            <person name="Detter J.C."/>
            <person name="Glavina T."/>
            <person name="Goodstein D."/>
            <person name="Hadi M.Z."/>
            <person name="Hellsten U."/>
            <person name="Hildebrand M."/>
            <person name="Jenkins B.D."/>
            <person name="Jurka J."/>
            <person name="Kapitonov V.V."/>
            <person name="Kroger N."/>
            <person name="Lau W.W."/>
            <person name="Lane T.W."/>
            <person name="Larimer F.W."/>
            <person name="Lippmeier J.C."/>
            <person name="Lucas S."/>
            <person name="Medina M."/>
            <person name="Montsant A."/>
            <person name="Obornik M."/>
            <person name="Parker M.S."/>
            <person name="Palenik B."/>
            <person name="Pazour G.J."/>
            <person name="Richardson P.M."/>
            <person name="Rynearson T.A."/>
            <person name="Saito M.A."/>
            <person name="Schwartz D.C."/>
            <person name="Thamatrakoln K."/>
            <person name="Valentin K."/>
            <person name="Vardi A."/>
            <person name="Wilkerson F.P."/>
            <person name="Rokhsar D.S."/>
        </authorList>
    </citation>
    <scope>NUCLEOTIDE SEQUENCE [LARGE SCALE GENOMIC DNA]</scope>
    <source>
        <strain evidence="5 6">CCMP1335</strain>
    </source>
</reference>
<dbReference type="InterPro" id="IPR055372">
    <property type="entry name" value="CBM96"/>
</dbReference>
<dbReference type="HOGENOM" id="CLU_1513555_0_0_1"/>
<gene>
    <name evidence="5" type="ORF">THAPSDRAFT_2594</name>
</gene>
<name>B8BUT6_THAPS</name>
<evidence type="ECO:0000256" key="2">
    <source>
        <dbReference type="ARBA" id="ARBA00022525"/>
    </source>
</evidence>
<comment type="subcellular location">
    <subcellularLocation>
        <location evidence="1">Secreted</location>
    </subcellularLocation>
</comment>
<dbReference type="EMBL" id="CM000639">
    <property type="protein sequence ID" value="EED95343.1"/>
    <property type="molecule type" value="Genomic_DNA"/>
</dbReference>
<dbReference type="KEGG" id="tps:THAPSDRAFT_2594"/>
<dbReference type="RefSeq" id="XP_002287900.1">
    <property type="nucleotide sequence ID" value="XM_002287864.1"/>
</dbReference>